<evidence type="ECO:0000313" key="1">
    <source>
        <dbReference type="EMBL" id="MFE4107567.1"/>
    </source>
</evidence>
<name>A0ABW6IH72_9CYAN</name>
<dbReference type="EMBL" id="JBHZOL010000088">
    <property type="protein sequence ID" value="MFE4107567.1"/>
    <property type="molecule type" value="Genomic_DNA"/>
</dbReference>
<comment type="caution">
    <text evidence="1">The sequence shown here is derived from an EMBL/GenBank/DDBJ whole genome shotgun (WGS) entry which is preliminary data.</text>
</comment>
<dbReference type="NCBIfam" id="NF037965">
    <property type="entry name" value="HetZ_rel_2"/>
    <property type="match status" value="1"/>
</dbReference>
<keyword evidence="2" id="KW-1185">Reference proteome</keyword>
<dbReference type="Proteomes" id="UP001600165">
    <property type="component" value="Unassembled WGS sequence"/>
</dbReference>
<dbReference type="RefSeq" id="WP_377966406.1">
    <property type="nucleotide sequence ID" value="NZ_JBHZOL010000088.1"/>
</dbReference>
<reference evidence="1 2" key="1">
    <citation type="submission" date="2024-10" db="EMBL/GenBank/DDBJ databases">
        <authorList>
            <person name="Ratan Roy A."/>
            <person name="Morales Sandoval P.H."/>
            <person name="De Los Santos Villalobos S."/>
            <person name="Chakraborty S."/>
            <person name="Mukherjee J."/>
        </authorList>
    </citation>
    <scope>NUCLEOTIDE SEQUENCE [LARGE SCALE GENOMIC DNA]</scope>
    <source>
        <strain evidence="1 2">S1</strain>
    </source>
</reference>
<accession>A0ABW6IH72</accession>
<gene>
    <name evidence="1" type="ORF">ACFVKH_14840</name>
</gene>
<evidence type="ECO:0000313" key="2">
    <source>
        <dbReference type="Proteomes" id="UP001600165"/>
    </source>
</evidence>
<proteinExistence type="predicted"/>
<sequence length="377" mass="44355">MSLAEDLTHKWQARLQKDYPDHNLAVYAAVTRWLIGENQERFNQYSDAELAVARQAIEYRYRILQQRYWGVSPDRAYQQLLKRLGSLFLIRSKIRTWIALSRDRRRTVMDVLQEVIQEMLQSDNHLRRQIDWISHCTPSYRLRNTLMLASIEEYCLRPIRNQPLLVYRFVNYLRRSQKGGMTQVPTSDLVRLISEEIATNDDESSLSLLDVQALASYQEQQDWIEQQTVRTQVKDRFLIYLAEHLDAQAVQWLELHLQGYSQEAIAKQLAIPIQQVYRLREKISYHAIRVFTLKEQPQLVHSWLKTSLKEHNLGLTPAQWQDFLTTCDPQQQHLLEALKAGKSIDAIAKELNLRSKQVISEWAKLYLTAQNLRNAAV</sequence>
<dbReference type="InterPro" id="IPR048033">
    <property type="entry name" value="HetZ-rel_2"/>
</dbReference>
<protein>
    <submittedName>
        <fullName evidence="1">HetZ-related protein 2</fullName>
    </submittedName>
</protein>
<organism evidence="1 2">
    <name type="scientific">Almyronema epifaneia S1</name>
    <dbReference type="NCBI Taxonomy" id="2991925"/>
    <lineage>
        <taxon>Bacteria</taxon>
        <taxon>Bacillati</taxon>
        <taxon>Cyanobacteriota</taxon>
        <taxon>Cyanophyceae</taxon>
        <taxon>Nodosilineales</taxon>
        <taxon>Nodosilineaceae</taxon>
        <taxon>Almyronema</taxon>
        <taxon>Almyronema epifaneia</taxon>
    </lineage>
</organism>